<protein>
    <submittedName>
        <fullName evidence="2">Type VI secretion system-associated protein TagO</fullName>
    </submittedName>
</protein>
<dbReference type="RefSeq" id="WP_259037308.1">
    <property type="nucleotide sequence ID" value="NZ_JAJISC010000008.1"/>
</dbReference>
<reference evidence="2" key="1">
    <citation type="submission" date="2021-11" db="EMBL/GenBank/DDBJ databases">
        <title>Halomonas sp., isolated from a coastal aquaculture zone in Dongshan Bay.</title>
        <authorList>
            <person name="Lin W."/>
        </authorList>
    </citation>
    <scope>NUCLEOTIDE SEQUENCE</scope>
    <source>
        <strain evidence="2">Yzlin-01</strain>
    </source>
</reference>
<name>A0ABT2EGV6_9GAMM</name>
<dbReference type="Pfam" id="PF11319">
    <property type="entry name" value="VasI"/>
    <property type="match status" value="1"/>
</dbReference>
<dbReference type="EMBL" id="JAJISC010000008">
    <property type="protein sequence ID" value="MCS2610811.1"/>
    <property type="molecule type" value="Genomic_DNA"/>
</dbReference>
<keyword evidence="1" id="KW-0732">Signal</keyword>
<feature type="chain" id="PRO_5045839213" evidence="1">
    <location>
        <begin position="23"/>
        <end position="211"/>
    </location>
</feature>
<dbReference type="Proteomes" id="UP001165542">
    <property type="component" value="Unassembled WGS sequence"/>
</dbReference>
<evidence type="ECO:0000256" key="1">
    <source>
        <dbReference type="SAM" id="SignalP"/>
    </source>
</evidence>
<dbReference type="NCBIfam" id="TIGR03360">
    <property type="entry name" value="VI_minor_1"/>
    <property type="match status" value="1"/>
</dbReference>
<feature type="signal peptide" evidence="1">
    <location>
        <begin position="1"/>
        <end position="22"/>
    </location>
</feature>
<sequence length="211" mass="23179">MKRLWKRLLLPVALLAATSAAADDQALVEAARQCSDEPSRLDRLGCYDALFDTRAALETTDTELPALWHAIARQESERGETEGGLLVSTPGEDVLLSTPALGTTPPRPVLVMACEKVITRFQLHMPTPIDATRVPLELVADGQSVPLDWRARDDGYVISGGRGLPAIDTLRPLLGASEFTLRSDLPELDGLRFDVTDLRQRIQPLRSACRW</sequence>
<gene>
    <name evidence="2" type="primary">tagO</name>
    <name evidence="2" type="ORF">LLY24_15960</name>
</gene>
<comment type="caution">
    <text evidence="2">The sequence shown here is derived from an EMBL/GenBank/DDBJ whole genome shotgun (WGS) entry which is preliminary data.</text>
</comment>
<evidence type="ECO:0000313" key="3">
    <source>
        <dbReference type="Proteomes" id="UP001165542"/>
    </source>
</evidence>
<evidence type="ECO:0000313" key="2">
    <source>
        <dbReference type="EMBL" id="MCS2610811.1"/>
    </source>
</evidence>
<organism evidence="2 3">
    <name type="scientific">Halomonas dongshanensis</name>
    <dbReference type="NCBI Taxonomy" id="2890835"/>
    <lineage>
        <taxon>Bacteria</taxon>
        <taxon>Pseudomonadati</taxon>
        <taxon>Pseudomonadota</taxon>
        <taxon>Gammaproteobacteria</taxon>
        <taxon>Oceanospirillales</taxon>
        <taxon>Halomonadaceae</taxon>
        <taxon>Halomonas</taxon>
    </lineage>
</organism>
<accession>A0ABT2EGV6</accession>
<keyword evidence="3" id="KW-1185">Reference proteome</keyword>
<dbReference type="InterPro" id="IPR017738">
    <property type="entry name" value="T6SS-assoc_VCA0118"/>
</dbReference>
<proteinExistence type="predicted"/>